<accession>A0A7G1KQI9</accession>
<feature type="domain" description="VWFA" evidence="1">
    <location>
        <begin position="353"/>
        <end position="543"/>
    </location>
</feature>
<keyword evidence="3" id="KW-1185">Reference proteome</keyword>
<dbReference type="Pfam" id="PF13531">
    <property type="entry name" value="SBP_bac_11"/>
    <property type="match status" value="1"/>
</dbReference>
<dbReference type="Gene3D" id="3.40.50.410">
    <property type="entry name" value="von Willebrand factor, type A domain"/>
    <property type="match status" value="1"/>
</dbReference>
<dbReference type="Pfam" id="PF00092">
    <property type="entry name" value="VWA"/>
    <property type="match status" value="1"/>
</dbReference>
<protein>
    <recommendedName>
        <fullName evidence="1">VWFA domain-containing protein</fullName>
    </recommendedName>
</protein>
<sequence>MSKGLVVSVVAALLVVAAVGGWFWLRGHSASSDRSAAGECVEGRTTLAVTVDPDIAAPVRAAADRYNATKPNVRDHCAAVAVAAQPSAAVAAALGSGQWDAKLGPQPALWIPDSSRSIEQIRVPGLIEGAPASVASSSIVLAVPDKLRQALEQAKIGWSDLPRLQQGSLGEIGLNGWGGLRMAMPGGDATLAAALAVGSNVSGADPLDDEGARSGQVVSAISVLAADAPRSDDATGALASLVGAPGDAADTIHATAVTEQQLKNSGGATAFRPDGAKTPVADFPAALLTGPWVDKTQNLLAGMFTDYLRAPEQQKSFADNGFDAALPTATPVPPKSTLDQVKSVLANPVLGVQSTVLLDTSAAMAATDGSLTRLANTLGALQSTMDTMPPDFGLGVWTYAGDEGDGNPYEVVSETAPLTQQHRVELAKSLGNVTATTSRTDRTYPTLEAAYRTAVSGHASGRTNSILLITGGPNDDSTITGDKLISDITAATDPAHPVRIDVIVVGGQGTSTLQTLAQQTGGTYTRLAASNDLTFGTAVMKALTTP</sequence>
<evidence type="ECO:0000259" key="1">
    <source>
        <dbReference type="PROSITE" id="PS50234"/>
    </source>
</evidence>
<dbReference type="InterPro" id="IPR002035">
    <property type="entry name" value="VWF_A"/>
</dbReference>
<evidence type="ECO:0000313" key="3">
    <source>
        <dbReference type="Proteomes" id="UP000516173"/>
    </source>
</evidence>
<dbReference type="GeneID" id="80348709"/>
<organism evidence="2 3">
    <name type="scientific">Nocardia wallacei</name>
    <dbReference type="NCBI Taxonomy" id="480035"/>
    <lineage>
        <taxon>Bacteria</taxon>
        <taxon>Bacillati</taxon>
        <taxon>Actinomycetota</taxon>
        <taxon>Actinomycetes</taxon>
        <taxon>Mycobacteriales</taxon>
        <taxon>Nocardiaceae</taxon>
        <taxon>Nocardia</taxon>
    </lineage>
</organism>
<gene>
    <name evidence="2" type="ORF">NWFMUON74_42350</name>
</gene>
<name>A0A7G1KQI9_9NOCA</name>
<dbReference type="EMBL" id="AP023396">
    <property type="protein sequence ID" value="BCK56463.1"/>
    <property type="molecule type" value="Genomic_DNA"/>
</dbReference>
<dbReference type="KEGG" id="nwl:NWFMUON74_42350"/>
<evidence type="ECO:0000313" key="2">
    <source>
        <dbReference type="EMBL" id="BCK56463.1"/>
    </source>
</evidence>
<dbReference type="SMART" id="SM00327">
    <property type="entry name" value="VWA"/>
    <property type="match status" value="1"/>
</dbReference>
<reference evidence="2 3" key="1">
    <citation type="submission" date="2020-08" db="EMBL/GenBank/DDBJ databases">
        <title>Genome Sequencing of Nocardia wallacei strain FMUON74 and assembly.</title>
        <authorList>
            <person name="Toyokawa M."/>
            <person name="Uesaka K."/>
        </authorList>
    </citation>
    <scope>NUCLEOTIDE SEQUENCE [LARGE SCALE GENOMIC DNA]</scope>
    <source>
        <strain evidence="2 3">FMUON74</strain>
    </source>
</reference>
<dbReference type="AlphaFoldDB" id="A0A7G1KQI9"/>
<dbReference type="InterPro" id="IPR036465">
    <property type="entry name" value="vWFA_dom_sf"/>
</dbReference>
<dbReference type="RefSeq" id="WP_232110484.1">
    <property type="nucleotide sequence ID" value="NZ_AP023396.1"/>
</dbReference>
<dbReference type="PROSITE" id="PS50234">
    <property type="entry name" value="VWFA"/>
    <property type="match status" value="1"/>
</dbReference>
<proteinExistence type="predicted"/>
<dbReference type="SUPFAM" id="SSF53300">
    <property type="entry name" value="vWA-like"/>
    <property type="match status" value="1"/>
</dbReference>
<dbReference type="Proteomes" id="UP000516173">
    <property type="component" value="Chromosome"/>
</dbReference>